<proteinExistence type="predicted"/>
<keyword evidence="2" id="KW-1185">Reference proteome</keyword>
<evidence type="ECO:0000313" key="2">
    <source>
        <dbReference type="Proteomes" id="UP000218272"/>
    </source>
</evidence>
<keyword evidence="1" id="KW-0808">Transferase</keyword>
<gene>
    <name evidence="1" type="ORF">SCLO_1002700</name>
</gene>
<reference evidence="1 2" key="1">
    <citation type="submission" date="2016-10" db="EMBL/GenBank/DDBJ databases">
        <title>Complete Genome Sequence of the Nonylphenol-Degrading Bacterium Sphingobium cloacae JCM 10874T.</title>
        <authorList>
            <person name="Ootsuka M."/>
            <person name="Nishizawa T."/>
            <person name="Ohta H."/>
        </authorList>
    </citation>
    <scope>NUCLEOTIDE SEQUENCE [LARGE SCALE GENOMIC DNA]</scope>
    <source>
        <strain evidence="1 2">JCM 10874</strain>
    </source>
</reference>
<accession>A0A1E1EYH6</accession>
<protein>
    <submittedName>
        <fullName evidence="1">Glutathione S-transferase</fullName>
    </submittedName>
</protein>
<organism evidence="1 2">
    <name type="scientific">Sphingobium cloacae</name>
    <dbReference type="NCBI Taxonomy" id="120107"/>
    <lineage>
        <taxon>Bacteria</taxon>
        <taxon>Pseudomonadati</taxon>
        <taxon>Pseudomonadota</taxon>
        <taxon>Alphaproteobacteria</taxon>
        <taxon>Sphingomonadales</taxon>
        <taxon>Sphingomonadaceae</taxon>
        <taxon>Sphingobium</taxon>
    </lineage>
</organism>
<dbReference type="InterPro" id="IPR036249">
    <property type="entry name" value="Thioredoxin-like_sf"/>
</dbReference>
<dbReference type="AlphaFoldDB" id="A0A1E1EYH6"/>
<dbReference type="Proteomes" id="UP000218272">
    <property type="component" value="Chromosome SCLO_1"/>
</dbReference>
<dbReference type="SUPFAM" id="SSF52833">
    <property type="entry name" value="Thioredoxin-like"/>
    <property type="match status" value="1"/>
</dbReference>
<dbReference type="Gene3D" id="1.20.144.10">
    <property type="entry name" value="Phosphatidic acid phosphatase type 2/haloperoxidase"/>
    <property type="match status" value="1"/>
</dbReference>
<dbReference type="Gene3D" id="3.40.30.10">
    <property type="entry name" value="Glutaredoxin"/>
    <property type="match status" value="1"/>
</dbReference>
<dbReference type="KEGG" id="sclo:SCLO_1002700"/>
<evidence type="ECO:0000313" key="1">
    <source>
        <dbReference type="EMBL" id="BAV63310.1"/>
    </source>
</evidence>
<dbReference type="GO" id="GO:0016740">
    <property type="term" value="F:transferase activity"/>
    <property type="evidence" value="ECO:0007669"/>
    <property type="project" value="UniProtKB-KW"/>
</dbReference>
<dbReference type="EMBL" id="AP017655">
    <property type="protein sequence ID" value="BAV63310.1"/>
    <property type="molecule type" value="Genomic_DNA"/>
</dbReference>
<name>A0A1E1EYH6_9SPHN</name>
<sequence length="131" mass="15107">MTTVHRVACSQSERVVWVCEELEPPHTLMPYDREARTHDALSEYRHLHPMVVAPVVIDEPLVLVALVPDRATQIFERGRAHRDNLYICDIHNLRVVEGRRFADASIVAQLHWNGALRRDLEVARAELLRSN</sequence>